<dbReference type="InterPro" id="IPR007400">
    <property type="entry name" value="PrpF-like"/>
</dbReference>
<dbReference type="PANTHER" id="PTHR43709">
    <property type="entry name" value="ACONITATE ISOMERASE-RELATED"/>
    <property type="match status" value="1"/>
</dbReference>
<sequence>MTSSDNTAIAAATAARARRRRLPAVLMRAGTSRGLFLHRHDLPTDKNEWGPILVAAMGSRLGDPRQLEGVGGATSTTSKVAVVAKSSRKGVDVEYTFVQVTVGAEVVDLTGNCGNMASGVAAFALDEGLLGSADESESDSSLRVVSVYNTNTDVLLEETIAVDPDTGLFDPEGDYRISGVKRTGSLVKVKFVSPGGSMTGKTFPTGLRQQLLSITEGPAAPYAVRATLVDVSNPFVFVDAKTMPAAYTEAAGGGPDAEDARAIVEAIRQHASVLFGFATTTAAASLQRGTPKISLLSSSADESADISVLSYSMGKVHPSFQLTGAVCLGAATCLDGTVAADLSENQKSLPPTPPLSSLSSSPKSDTVIDLAEEKTVSGETVSETITDSAARKITIQHRSGTLDVEVDIAPSGDEAAGVTVYRTARRVFEGVIYV</sequence>
<accession>A0ABP0ATQ8</accession>
<feature type="region of interest" description="Disordered" evidence="3">
    <location>
        <begin position="344"/>
        <end position="364"/>
    </location>
</feature>
<proteinExistence type="inferred from homology"/>
<reference evidence="4 5" key="1">
    <citation type="submission" date="2024-01" db="EMBL/GenBank/DDBJ databases">
        <authorList>
            <person name="Allen C."/>
            <person name="Tagirdzhanova G."/>
        </authorList>
    </citation>
    <scope>NUCLEOTIDE SEQUENCE [LARGE SCALE GENOMIC DNA]</scope>
</reference>
<dbReference type="Proteomes" id="UP001642406">
    <property type="component" value="Unassembled WGS sequence"/>
</dbReference>
<keyword evidence="5" id="KW-1185">Reference proteome</keyword>
<evidence type="ECO:0000313" key="5">
    <source>
        <dbReference type="Proteomes" id="UP001642406"/>
    </source>
</evidence>
<evidence type="ECO:0008006" key="6">
    <source>
        <dbReference type="Google" id="ProtNLM"/>
    </source>
</evidence>
<dbReference type="Gene3D" id="3.10.310.10">
    <property type="entry name" value="Diaminopimelate Epimerase, Chain A, domain 1"/>
    <property type="match status" value="2"/>
</dbReference>
<comment type="caution">
    <text evidence="4">The sequence shown here is derived from an EMBL/GenBank/DDBJ whole genome shotgun (WGS) entry which is preliminary data.</text>
</comment>
<organism evidence="4 5">
    <name type="scientific">Sporothrix bragantina</name>
    <dbReference type="NCBI Taxonomy" id="671064"/>
    <lineage>
        <taxon>Eukaryota</taxon>
        <taxon>Fungi</taxon>
        <taxon>Dikarya</taxon>
        <taxon>Ascomycota</taxon>
        <taxon>Pezizomycotina</taxon>
        <taxon>Sordariomycetes</taxon>
        <taxon>Sordariomycetidae</taxon>
        <taxon>Ophiostomatales</taxon>
        <taxon>Ophiostomataceae</taxon>
        <taxon>Sporothrix</taxon>
    </lineage>
</organism>
<feature type="compositionally biased region" description="Low complexity" evidence="3">
    <location>
        <begin position="355"/>
        <end position="364"/>
    </location>
</feature>
<dbReference type="Pfam" id="PF04303">
    <property type="entry name" value="PrpF"/>
    <property type="match status" value="1"/>
</dbReference>
<protein>
    <recommendedName>
        <fullName evidence="6">Methylitaconate delta2-delta3-isomerase</fullName>
    </recommendedName>
</protein>
<keyword evidence="2" id="KW-0413">Isomerase</keyword>
<gene>
    <name evidence="4" type="ORF">SBRCBS47491_000849</name>
</gene>
<comment type="similarity">
    <text evidence="1">Belongs to the PrpF family.</text>
</comment>
<evidence type="ECO:0000256" key="2">
    <source>
        <dbReference type="ARBA" id="ARBA00023235"/>
    </source>
</evidence>
<dbReference type="PANTHER" id="PTHR43709:SF2">
    <property type="entry name" value="DUF453 DOMAIN PROTEIN (AFU_ORTHOLOGUE AFUA_6G00360)"/>
    <property type="match status" value="1"/>
</dbReference>
<dbReference type="EMBL" id="CAWUHC010000005">
    <property type="protein sequence ID" value="CAK7210657.1"/>
    <property type="molecule type" value="Genomic_DNA"/>
</dbReference>
<dbReference type="SUPFAM" id="SSF54506">
    <property type="entry name" value="Diaminopimelate epimerase-like"/>
    <property type="match status" value="2"/>
</dbReference>
<evidence type="ECO:0000256" key="3">
    <source>
        <dbReference type="SAM" id="MobiDB-lite"/>
    </source>
</evidence>
<evidence type="ECO:0000313" key="4">
    <source>
        <dbReference type="EMBL" id="CAK7210657.1"/>
    </source>
</evidence>
<name>A0ABP0ATQ8_9PEZI</name>
<evidence type="ECO:0000256" key="1">
    <source>
        <dbReference type="ARBA" id="ARBA00007673"/>
    </source>
</evidence>